<dbReference type="PANTHER" id="PTHR33873">
    <property type="entry name" value="TRANSCRIPTION FACTOR VOZ1"/>
    <property type="match status" value="1"/>
</dbReference>
<evidence type="ECO:0000313" key="2">
    <source>
        <dbReference type="Proteomes" id="UP001396334"/>
    </source>
</evidence>
<proteinExistence type="predicted"/>
<accession>A0ABR2UDH4</accession>
<name>A0ABR2UDH4_9ROSI</name>
<organism evidence="1 2">
    <name type="scientific">Hibiscus sabdariffa</name>
    <name type="common">roselle</name>
    <dbReference type="NCBI Taxonomy" id="183260"/>
    <lineage>
        <taxon>Eukaryota</taxon>
        <taxon>Viridiplantae</taxon>
        <taxon>Streptophyta</taxon>
        <taxon>Embryophyta</taxon>
        <taxon>Tracheophyta</taxon>
        <taxon>Spermatophyta</taxon>
        <taxon>Magnoliopsida</taxon>
        <taxon>eudicotyledons</taxon>
        <taxon>Gunneridae</taxon>
        <taxon>Pentapetalae</taxon>
        <taxon>rosids</taxon>
        <taxon>malvids</taxon>
        <taxon>Malvales</taxon>
        <taxon>Malvaceae</taxon>
        <taxon>Malvoideae</taxon>
        <taxon>Hibiscus</taxon>
    </lineage>
</organism>
<reference evidence="1 2" key="1">
    <citation type="journal article" date="2024" name="G3 (Bethesda)">
        <title>Genome assembly of Hibiscus sabdariffa L. provides insights into metabolisms of medicinal natural products.</title>
        <authorList>
            <person name="Kim T."/>
        </authorList>
    </citation>
    <scope>NUCLEOTIDE SEQUENCE [LARGE SCALE GENOMIC DNA]</scope>
    <source>
        <strain evidence="1">TK-2024</strain>
        <tissue evidence="1">Old leaves</tissue>
    </source>
</reference>
<gene>
    <name evidence="1" type="ORF">V6N11_053577</name>
</gene>
<keyword evidence="2" id="KW-1185">Reference proteome</keyword>
<dbReference type="InterPro" id="IPR039277">
    <property type="entry name" value="VOZ1/VOZ2"/>
</dbReference>
<protein>
    <submittedName>
        <fullName evidence="1">Uncharacterized protein</fullName>
    </submittedName>
</protein>
<dbReference type="Proteomes" id="UP001396334">
    <property type="component" value="Unassembled WGS sequence"/>
</dbReference>
<evidence type="ECO:0000313" key="1">
    <source>
        <dbReference type="EMBL" id="KAK9047741.1"/>
    </source>
</evidence>
<sequence>MDYSLLLSVIRHKEKDVGIPECEGAASAKSPWNAPELFDLSILDGESIREWLLFDKSQREFESGKRKQRLTAEFPTDNKRYVKGRAKINANVGVGNPYSTQNAVAPTSGGFDSPGLVGAAVVTVSVPDILGFLHLRAGE</sequence>
<comment type="caution">
    <text evidence="1">The sequence shown here is derived from an EMBL/GenBank/DDBJ whole genome shotgun (WGS) entry which is preliminary data.</text>
</comment>
<dbReference type="EMBL" id="JBBPBN010000001">
    <property type="protein sequence ID" value="KAK9047741.1"/>
    <property type="molecule type" value="Genomic_DNA"/>
</dbReference>
<dbReference type="PANTHER" id="PTHR33873:SF15">
    <property type="entry name" value="TRANSCRIPTION FACTOR VOZ2"/>
    <property type="match status" value="1"/>
</dbReference>